<keyword evidence="3 6" id="KW-0560">Oxidoreductase</keyword>
<organism evidence="7 8">
    <name type="scientific">Eragrostis curvula</name>
    <name type="common">weeping love grass</name>
    <dbReference type="NCBI Taxonomy" id="38414"/>
    <lineage>
        <taxon>Eukaryota</taxon>
        <taxon>Viridiplantae</taxon>
        <taxon>Streptophyta</taxon>
        <taxon>Embryophyta</taxon>
        <taxon>Tracheophyta</taxon>
        <taxon>Spermatophyta</taxon>
        <taxon>Magnoliopsida</taxon>
        <taxon>Liliopsida</taxon>
        <taxon>Poales</taxon>
        <taxon>Poaceae</taxon>
        <taxon>PACMAD clade</taxon>
        <taxon>Chloridoideae</taxon>
        <taxon>Eragrostideae</taxon>
        <taxon>Eragrostidinae</taxon>
        <taxon>Eragrostis</taxon>
    </lineage>
</organism>
<dbReference type="GO" id="GO:0016705">
    <property type="term" value="F:oxidoreductase activity, acting on paired donors, with incorporation or reduction of molecular oxygen"/>
    <property type="evidence" value="ECO:0007669"/>
    <property type="project" value="InterPro"/>
</dbReference>
<dbReference type="InterPro" id="IPR001128">
    <property type="entry name" value="Cyt_P450"/>
</dbReference>
<dbReference type="Proteomes" id="UP000324897">
    <property type="component" value="Chromosome 7"/>
</dbReference>
<dbReference type="InterPro" id="IPR036396">
    <property type="entry name" value="Cyt_P450_sf"/>
</dbReference>
<keyword evidence="8" id="KW-1185">Reference proteome</keyword>
<evidence type="ECO:0000313" key="8">
    <source>
        <dbReference type="Proteomes" id="UP000324897"/>
    </source>
</evidence>
<sequence>MGTLRSFVASYPEFLLAALSFLSLALLRLALRSRQLLVPVSWPVVGMLPFVFGNLGRLLDAAMDALRECGCTFMFRGPWLAGADFLVTCDPAVVHHCLAANFGNYDKGRGFAEMFEVVGDGLLVADAASWARQRLVVAAVFASPAFRTFVLSTMARQAERLVAFLDHAAGGVVELEDVFTRFSLDVSYASVFADDLGTLSFAAVAAGAPVPAFGEATRVASEAVLFRHVVPAWWWKLLRWLNVGIERRHAEAKAVLDDVVYREIEKRKKSQPLIAGGQGDGGDLLSMFMAWPRDPSMSDRERDQFLRDAVVGYMFAAKDLIVAALTWFSYMLCTHPHVEAAILAELKSLRPTATGGKGGQHAVFDADALRSAPYLHAAVLETLRLFPPAPFEEKEALGEDVLPDGTRVAKGTPIVFCIYAMGRIDGIWGDDCHEFRPERWLTGSGRVRHEPSHKFAVFNCGPRSCLGRNLGLSNLKIAAAAIIYNFQLELVEGQVVEPLNSVVLHTKNGLRVRVVRREAA</sequence>
<evidence type="ECO:0000256" key="3">
    <source>
        <dbReference type="ARBA" id="ARBA00023002"/>
    </source>
</evidence>
<reference evidence="7 8" key="1">
    <citation type="journal article" date="2019" name="Sci. Rep.">
        <title>A high-quality genome of Eragrostis curvula grass provides insights into Poaceae evolution and supports new strategies to enhance forage quality.</title>
        <authorList>
            <person name="Carballo J."/>
            <person name="Santos B.A.C.M."/>
            <person name="Zappacosta D."/>
            <person name="Garbus I."/>
            <person name="Selva J.P."/>
            <person name="Gallo C.A."/>
            <person name="Diaz A."/>
            <person name="Albertini E."/>
            <person name="Caccamo M."/>
            <person name="Echenique V."/>
        </authorList>
    </citation>
    <scope>NUCLEOTIDE SEQUENCE [LARGE SCALE GENOMIC DNA]</scope>
    <source>
        <strain evidence="8">cv. Victoria</strain>
        <tissue evidence="7">Leaf</tissue>
    </source>
</reference>
<dbReference type="AlphaFoldDB" id="A0A5J9U2B0"/>
<dbReference type="InterPro" id="IPR017972">
    <property type="entry name" value="Cyt_P450_CS"/>
</dbReference>
<dbReference type="Gene3D" id="1.10.630.10">
    <property type="entry name" value="Cytochrome P450"/>
    <property type="match status" value="1"/>
</dbReference>
<dbReference type="Pfam" id="PF00067">
    <property type="entry name" value="p450"/>
    <property type="match status" value="1"/>
</dbReference>
<dbReference type="GO" id="GO:0020037">
    <property type="term" value="F:heme binding"/>
    <property type="evidence" value="ECO:0007669"/>
    <property type="project" value="InterPro"/>
</dbReference>
<dbReference type="GO" id="GO:0006629">
    <property type="term" value="P:lipid metabolic process"/>
    <property type="evidence" value="ECO:0007669"/>
    <property type="project" value="UniProtKB-ARBA"/>
</dbReference>
<comment type="cofactor">
    <cofactor evidence="5">
        <name>heme</name>
        <dbReference type="ChEBI" id="CHEBI:30413"/>
    </cofactor>
</comment>
<evidence type="ECO:0000256" key="6">
    <source>
        <dbReference type="RuleBase" id="RU000461"/>
    </source>
</evidence>
<dbReference type="SUPFAM" id="SSF48264">
    <property type="entry name" value="Cytochrome P450"/>
    <property type="match status" value="1"/>
</dbReference>
<dbReference type="InterPro" id="IPR002401">
    <property type="entry name" value="Cyt_P450_E_grp-I"/>
</dbReference>
<dbReference type="PRINTS" id="PR00385">
    <property type="entry name" value="P450"/>
</dbReference>
<keyword evidence="6" id="KW-0503">Monooxygenase</keyword>
<dbReference type="PRINTS" id="PR00463">
    <property type="entry name" value="EP450I"/>
</dbReference>
<evidence type="ECO:0000256" key="2">
    <source>
        <dbReference type="ARBA" id="ARBA00022723"/>
    </source>
</evidence>
<name>A0A5J9U2B0_9POAL</name>
<protein>
    <recommendedName>
        <fullName evidence="9">Cytochrome P450</fullName>
    </recommendedName>
</protein>
<dbReference type="CDD" id="cd11064">
    <property type="entry name" value="CYP86A"/>
    <property type="match status" value="1"/>
</dbReference>
<proteinExistence type="inferred from homology"/>
<dbReference type="GO" id="GO:0004497">
    <property type="term" value="F:monooxygenase activity"/>
    <property type="evidence" value="ECO:0007669"/>
    <property type="project" value="UniProtKB-KW"/>
</dbReference>
<comment type="similarity">
    <text evidence="1 6">Belongs to the cytochrome P450 family.</text>
</comment>
<feature type="non-terminal residue" evidence="7">
    <location>
        <position position="1"/>
    </location>
</feature>
<dbReference type="Gramene" id="TVU17181">
    <property type="protein sequence ID" value="TVU17181"/>
    <property type="gene ID" value="EJB05_33198"/>
</dbReference>
<evidence type="ECO:0008006" key="9">
    <source>
        <dbReference type="Google" id="ProtNLM"/>
    </source>
</evidence>
<dbReference type="PANTHER" id="PTHR24296">
    <property type="entry name" value="CYTOCHROME P450"/>
    <property type="match status" value="1"/>
</dbReference>
<gene>
    <name evidence="7" type="ORF">EJB05_33198</name>
</gene>
<keyword evidence="2 5" id="KW-0479">Metal-binding</keyword>
<feature type="binding site" description="axial binding residue" evidence="5">
    <location>
        <position position="465"/>
    </location>
    <ligand>
        <name>heme</name>
        <dbReference type="ChEBI" id="CHEBI:30413"/>
    </ligand>
    <ligandPart>
        <name>Fe</name>
        <dbReference type="ChEBI" id="CHEBI:18248"/>
    </ligandPart>
</feature>
<evidence type="ECO:0000256" key="4">
    <source>
        <dbReference type="ARBA" id="ARBA00023004"/>
    </source>
</evidence>
<accession>A0A5J9U2B0</accession>
<evidence type="ECO:0000313" key="7">
    <source>
        <dbReference type="EMBL" id="TVU17181.1"/>
    </source>
</evidence>
<keyword evidence="5 6" id="KW-0349">Heme</keyword>
<comment type="caution">
    <text evidence="7">The sequence shown here is derived from an EMBL/GenBank/DDBJ whole genome shotgun (WGS) entry which is preliminary data.</text>
</comment>
<dbReference type="EMBL" id="RWGY01000029">
    <property type="protein sequence ID" value="TVU17181.1"/>
    <property type="molecule type" value="Genomic_DNA"/>
</dbReference>
<evidence type="ECO:0000256" key="1">
    <source>
        <dbReference type="ARBA" id="ARBA00010617"/>
    </source>
</evidence>
<keyword evidence="4 5" id="KW-0408">Iron</keyword>
<dbReference type="PROSITE" id="PS00086">
    <property type="entry name" value="CYTOCHROME_P450"/>
    <property type="match status" value="1"/>
</dbReference>
<dbReference type="OrthoDB" id="1470350at2759"/>
<evidence type="ECO:0000256" key="5">
    <source>
        <dbReference type="PIRSR" id="PIRSR602401-1"/>
    </source>
</evidence>
<dbReference type="GO" id="GO:0005506">
    <property type="term" value="F:iron ion binding"/>
    <property type="evidence" value="ECO:0007669"/>
    <property type="project" value="InterPro"/>
</dbReference>